<dbReference type="Gene3D" id="2.115.10.20">
    <property type="entry name" value="Glycosyl hydrolase domain, family 43"/>
    <property type="match status" value="1"/>
</dbReference>
<protein>
    <recommendedName>
        <fullName evidence="4 8">Sucrose-6-phosphate hydrolase</fullName>
        <ecNumber evidence="3 8">3.2.1.26</ecNumber>
    </recommendedName>
    <alternativeName>
        <fullName evidence="7 9">Invertase</fullName>
    </alternativeName>
</protein>
<dbReference type="InterPro" id="IPR013189">
    <property type="entry name" value="Glyco_hydro_32_C"/>
</dbReference>
<dbReference type="EMBL" id="JBHSTE010000002">
    <property type="protein sequence ID" value="MFC6332447.1"/>
    <property type="molecule type" value="Genomic_DNA"/>
</dbReference>
<evidence type="ECO:0000256" key="6">
    <source>
        <dbReference type="ARBA" id="ARBA00023295"/>
    </source>
</evidence>
<dbReference type="InterPro" id="IPR013320">
    <property type="entry name" value="ConA-like_dom_sf"/>
</dbReference>
<comment type="pathway">
    <text evidence="1 9">Glycan biosynthesis; sucrose metabolism.</text>
</comment>
<evidence type="ECO:0000256" key="7">
    <source>
        <dbReference type="ARBA" id="ARBA00033367"/>
    </source>
</evidence>
<evidence type="ECO:0000256" key="1">
    <source>
        <dbReference type="ARBA" id="ARBA00004914"/>
    </source>
</evidence>
<comment type="similarity">
    <text evidence="2 8">Belongs to the glycosyl hydrolase 32 family.</text>
</comment>
<evidence type="ECO:0000259" key="10">
    <source>
        <dbReference type="Pfam" id="PF00251"/>
    </source>
</evidence>
<name>A0ABW1V3U9_9BACL</name>
<dbReference type="EC" id="3.2.1.26" evidence="3 8"/>
<dbReference type="InterPro" id="IPR006232">
    <property type="entry name" value="Suc6P_hydrolase"/>
</dbReference>
<dbReference type="InterPro" id="IPR051214">
    <property type="entry name" value="GH32_Enzymes"/>
</dbReference>
<dbReference type="SMART" id="SM00640">
    <property type="entry name" value="Glyco_32"/>
    <property type="match status" value="1"/>
</dbReference>
<evidence type="ECO:0000256" key="9">
    <source>
        <dbReference type="RuleBase" id="RU365015"/>
    </source>
</evidence>
<dbReference type="InterPro" id="IPR023296">
    <property type="entry name" value="Glyco_hydro_beta-prop_sf"/>
</dbReference>
<keyword evidence="9" id="KW-0119">Carbohydrate metabolism</keyword>
<dbReference type="SUPFAM" id="SSF49899">
    <property type="entry name" value="Concanavalin A-like lectins/glucanases"/>
    <property type="match status" value="1"/>
</dbReference>
<reference evidence="13" key="1">
    <citation type="journal article" date="2019" name="Int. J. Syst. Evol. Microbiol.">
        <title>The Global Catalogue of Microorganisms (GCM) 10K type strain sequencing project: providing services to taxonomists for standard genome sequencing and annotation.</title>
        <authorList>
            <consortium name="The Broad Institute Genomics Platform"/>
            <consortium name="The Broad Institute Genome Sequencing Center for Infectious Disease"/>
            <person name="Wu L."/>
            <person name="Ma J."/>
        </authorList>
    </citation>
    <scope>NUCLEOTIDE SEQUENCE [LARGE SCALE GENOMIC DNA]</scope>
    <source>
        <strain evidence="13">PCU 280</strain>
    </source>
</reference>
<dbReference type="InterPro" id="IPR018053">
    <property type="entry name" value="Glyco_hydro_32_AS"/>
</dbReference>
<dbReference type="InterPro" id="IPR013148">
    <property type="entry name" value="Glyco_hydro_32_N"/>
</dbReference>
<accession>A0ABW1V3U9</accession>
<sequence>MTSTLQHKQAIAKAERSLQHMLETIVQDEHRPVFHAVPKVNWMNDPNGLIYYNQAYHLFYQHNPFSAEWGNIHWAHMKSENLIDWEHLPIALAPSEAYDRDGCFSGSAIEHNGKLYLFYTSNIFTSPQGLPDDLLQQQCLAVSEDGGNTFIKYAGNPLISSPPAEAGDNNHFRDPKVWKHDELWYMVVGTKKDGKGRVLLYQSANLLDWTYKSVLVESDGSMGHMYECPDLFTLDGYDILLLSPEGMLDYPVSGYYVGRLNYETGIYEHGEFHLLDHGYHFYAPQTFQDPSGRRILIGWMPMKGAQLNKTWSGSMTFPRELALGSDQRLLITPVKEISKLRVDAEPKVEIDSESCFNGKPMLNNEERYIYSSSAMELLVTFDLEELTAKQIGINFFASAKEQAVLGYEVEANSLFIDFGGMSASSYARKMFVLGDQRQKKLTLQLLLDHSTVEVFVNDGEFVFSALMFPDLESKDISLFAKDGFVHVEQLKLYQLELNK</sequence>
<feature type="domain" description="Glycosyl hydrolase family 32 N-terminal" evidence="10">
    <location>
        <begin position="35"/>
        <end position="333"/>
    </location>
</feature>
<evidence type="ECO:0000259" key="11">
    <source>
        <dbReference type="Pfam" id="PF08244"/>
    </source>
</evidence>
<evidence type="ECO:0000313" key="12">
    <source>
        <dbReference type="EMBL" id="MFC6332447.1"/>
    </source>
</evidence>
<proteinExistence type="inferred from homology"/>
<comment type="subcellular location">
    <subcellularLocation>
        <location evidence="9">Cytoplasm</location>
    </subcellularLocation>
</comment>
<keyword evidence="6 8" id="KW-0326">Glycosidase</keyword>
<dbReference type="PROSITE" id="PS00609">
    <property type="entry name" value="GLYCOSYL_HYDROL_F32"/>
    <property type="match status" value="1"/>
</dbReference>
<organism evidence="12 13">
    <name type="scientific">Paenibacillus septentrionalis</name>
    <dbReference type="NCBI Taxonomy" id="429342"/>
    <lineage>
        <taxon>Bacteria</taxon>
        <taxon>Bacillati</taxon>
        <taxon>Bacillota</taxon>
        <taxon>Bacilli</taxon>
        <taxon>Bacillales</taxon>
        <taxon>Paenibacillaceae</taxon>
        <taxon>Paenibacillus</taxon>
    </lineage>
</organism>
<dbReference type="CDD" id="cd08996">
    <property type="entry name" value="GH32_FFase"/>
    <property type="match status" value="1"/>
</dbReference>
<gene>
    <name evidence="12" type="ORF">ACFP56_07400</name>
</gene>
<evidence type="ECO:0000256" key="5">
    <source>
        <dbReference type="ARBA" id="ARBA00022801"/>
    </source>
</evidence>
<dbReference type="PANTHER" id="PTHR43101">
    <property type="entry name" value="BETA-FRUCTOSIDASE"/>
    <property type="match status" value="1"/>
</dbReference>
<dbReference type="GO" id="GO:0016787">
    <property type="term" value="F:hydrolase activity"/>
    <property type="evidence" value="ECO:0007669"/>
    <property type="project" value="UniProtKB-KW"/>
</dbReference>
<dbReference type="Proteomes" id="UP001596233">
    <property type="component" value="Unassembled WGS sequence"/>
</dbReference>
<dbReference type="InterPro" id="IPR001362">
    <property type="entry name" value="Glyco_hydro_32"/>
</dbReference>
<dbReference type="Pfam" id="PF00251">
    <property type="entry name" value="Glyco_hydro_32N"/>
    <property type="match status" value="1"/>
</dbReference>
<evidence type="ECO:0000256" key="8">
    <source>
        <dbReference type="RuleBase" id="RU362110"/>
    </source>
</evidence>
<comment type="caution">
    <text evidence="12">The sequence shown here is derived from an EMBL/GenBank/DDBJ whole genome shotgun (WGS) entry which is preliminary data.</text>
</comment>
<evidence type="ECO:0000256" key="4">
    <source>
        <dbReference type="ARBA" id="ARBA00019623"/>
    </source>
</evidence>
<comment type="function">
    <text evidence="9">Enables the bacterium to metabolize sucrose as a sole carbon source.</text>
</comment>
<evidence type="ECO:0000256" key="2">
    <source>
        <dbReference type="ARBA" id="ARBA00009902"/>
    </source>
</evidence>
<keyword evidence="13" id="KW-1185">Reference proteome</keyword>
<comment type="catalytic activity">
    <reaction evidence="8">
        <text>Hydrolysis of terminal non-reducing beta-D-fructofuranoside residues in beta-D-fructofuranosides.</text>
        <dbReference type="EC" id="3.2.1.26"/>
    </reaction>
</comment>
<dbReference type="NCBIfam" id="TIGR01322">
    <property type="entry name" value="scrB_fam"/>
    <property type="match status" value="1"/>
</dbReference>
<dbReference type="PANTHER" id="PTHR43101:SF1">
    <property type="entry name" value="BETA-FRUCTOSIDASE"/>
    <property type="match status" value="1"/>
</dbReference>
<feature type="domain" description="Glycosyl hydrolase family 32 C-terminal" evidence="11">
    <location>
        <begin position="363"/>
        <end position="493"/>
    </location>
</feature>
<evidence type="ECO:0000313" key="13">
    <source>
        <dbReference type="Proteomes" id="UP001596233"/>
    </source>
</evidence>
<dbReference type="Gene3D" id="2.60.120.560">
    <property type="entry name" value="Exo-inulinase, domain 1"/>
    <property type="match status" value="1"/>
</dbReference>
<evidence type="ECO:0000256" key="3">
    <source>
        <dbReference type="ARBA" id="ARBA00012758"/>
    </source>
</evidence>
<keyword evidence="5 8" id="KW-0378">Hydrolase</keyword>
<dbReference type="SUPFAM" id="SSF75005">
    <property type="entry name" value="Arabinanase/levansucrase/invertase"/>
    <property type="match status" value="1"/>
</dbReference>
<keyword evidence="9" id="KW-0963">Cytoplasm</keyword>
<dbReference type="Pfam" id="PF08244">
    <property type="entry name" value="Glyco_hydro_32C"/>
    <property type="match status" value="1"/>
</dbReference>
<dbReference type="RefSeq" id="WP_379232820.1">
    <property type="nucleotide sequence ID" value="NZ_JBHSTE010000002.1"/>
</dbReference>